<dbReference type="GO" id="GO:0000287">
    <property type="term" value="F:magnesium ion binding"/>
    <property type="evidence" value="ECO:0007669"/>
    <property type="project" value="InterPro"/>
</dbReference>
<evidence type="ECO:0000256" key="7">
    <source>
        <dbReference type="RuleBase" id="RU004326"/>
    </source>
</evidence>
<feature type="domain" description="Alpha-D-phosphohexomutase alpha/beta/alpha" evidence="10">
    <location>
        <begin position="162"/>
        <end position="262"/>
    </location>
</feature>
<dbReference type="PANTHER" id="PTHR45745:SF1">
    <property type="entry name" value="PHOSPHOGLUCOMUTASE 2B-RELATED"/>
    <property type="match status" value="1"/>
</dbReference>
<feature type="domain" description="Alpha-D-phosphohexomutase C-terminal" evidence="8">
    <location>
        <begin position="406"/>
        <end position="459"/>
    </location>
</feature>
<evidence type="ECO:0000259" key="8">
    <source>
        <dbReference type="Pfam" id="PF00408"/>
    </source>
</evidence>
<dbReference type="Pfam" id="PF00408">
    <property type="entry name" value="PGM_PMM_IV"/>
    <property type="match status" value="1"/>
</dbReference>
<dbReference type="PROSITE" id="PS00710">
    <property type="entry name" value="PGM_PMM"/>
    <property type="match status" value="1"/>
</dbReference>
<evidence type="ECO:0000256" key="2">
    <source>
        <dbReference type="ARBA" id="ARBA00010231"/>
    </source>
</evidence>
<reference evidence="12" key="1">
    <citation type="journal article" date="2020" name="mSystems">
        <title>Genome- and Community-Level Interaction Insights into Carbon Utilization and Element Cycling Functions of Hydrothermarchaeota in Hydrothermal Sediment.</title>
        <authorList>
            <person name="Zhou Z."/>
            <person name="Liu Y."/>
            <person name="Xu W."/>
            <person name="Pan J."/>
            <person name="Luo Z.H."/>
            <person name="Li M."/>
        </authorList>
    </citation>
    <scope>NUCLEOTIDE SEQUENCE [LARGE SCALE GENOMIC DNA]</scope>
    <source>
        <strain evidence="12">HyVt-115</strain>
    </source>
</reference>
<dbReference type="InterPro" id="IPR016066">
    <property type="entry name" value="A-D-PHexomutase_CS"/>
</dbReference>
<evidence type="ECO:0000256" key="3">
    <source>
        <dbReference type="ARBA" id="ARBA00022553"/>
    </source>
</evidence>
<dbReference type="Pfam" id="PF02879">
    <property type="entry name" value="PGM_PMM_II"/>
    <property type="match status" value="1"/>
</dbReference>
<dbReference type="Proteomes" id="UP000885690">
    <property type="component" value="Unassembled WGS sequence"/>
</dbReference>
<dbReference type="Gene3D" id="3.40.120.10">
    <property type="entry name" value="Alpha-D-Glucose-1,6-Bisphosphate, subunit A, domain 3"/>
    <property type="match status" value="3"/>
</dbReference>
<organism evidence="12">
    <name type="scientific">Thermosulfidibacter takaii</name>
    <dbReference type="NCBI Taxonomy" id="412593"/>
    <lineage>
        <taxon>Bacteria</taxon>
        <taxon>Pseudomonadati</taxon>
        <taxon>Thermosulfidibacterota</taxon>
        <taxon>Thermosulfidibacteria</taxon>
        <taxon>Thermosulfidibacterales</taxon>
        <taxon>Thermosulfidibacteraceae</taxon>
    </lineage>
</organism>
<dbReference type="PRINTS" id="PR00509">
    <property type="entry name" value="PGMPMM"/>
</dbReference>
<dbReference type="InterPro" id="IPR005841">
    <property type="entry name" value="Alpha-D-phosphohexomutase_SF"/>
</dbReference>
<comment type="similarity">
    <text evidence="2 7">Belongs to the phosphohexose mutase family.</text>
</comment>
<dbReference type="Gene3D" id="3.30.310.50">
    <property type="entry name" value="Alpha-D-phosphohexomutase, C-terminal domain"/>
    <property type="match status" value="1"/>
</dbReference>
<keyword evidence="4 7" id="KW-0479">Metal-binding</keyword>
<keyword evidence="3" id="KW-0597">Phosphoprotein</keyword>
<dbReference type="GO" id="GO:0005975">
    <property type="term" value="P:carbohydrate metabolic process"/>
    <property type="evidence" value="ECO:0007669"/>
    <property type="project" value="InterPro"/>
</dbReference>
<dbReference type="PANTHER" id="PTHR45745">
    <property type="entry name" value="PHOSPHOMANNOMUTASE 45A"/>
    <property type="match status" value="1"/>
</dbReference>
<evidence type="ECO:0000313" key="12">
    <source>
        <dbReference type="EMBL" id="HDD52899.1"/>
    </source>
</evidence>
<comment type="cofactor">
    <cofactor evidence="1">
        <name>Mg(2+)</name>
        <dbReference type="ChEBI" id="CHEBI:18420"/>
    </cofactor>
</comment>
<dbReference type="CDD" id="cd05800">
    <property type="entry name" value="PGM_like2"/>
    <property type="match status" value="1"/>
</dbReference>
<dbReference type="InterPro" id="IPR005845">
    <property type="entry name" value="A-D-PHexomutase_a/b/a-II"/>
</dbReference>
<dbReference type="Pfam" id="PF02878">
    <property type="entry name" value="PGM_PMM_I"/>
    <property type="match status" value="1"/>
</dbReference>
<comment type="caution">
    <text evidence="12">The sequence shown here is derived from an EMBL/GenBank/DDBJ whole genome shotgun (WGS) entry which is preliminary data.</text>
</comment>
<evidence type="ECO:0000259" key="11">
    <source>
        <dbReference type="Pfam" id="PF02880"/>
    </source>
</evidence>
<evidence type="ECO:0000256" key="6">
    <source>
        <dbReference type="ARBA" id="ARBA00023235"/>
    </source>
</evidence>
<dbReference type="EMBL" id="DQWS01000093">
    <property type="protein sequence ID" value="HDD52899.1"/>
    <property type="molecule type" value="Genomic_DNA"/>
</dbReference>
<dbReference type="InterPro" id="IPR005844">
    <property type="entry name" value="A-D-PHexomutase_a/b/a-I"/>
</dbReference>
<keyword evidence="6" id="KW-0413">Isomerase</keyword>
<dbReference type="SUPFAM" id="SSF53738">
    <property type="entry name" value="Phosphoglucomutase, first 3 domains"/>
    <property type="match status" value="2"/>
</dbReference>
<dbReference type="InterPro" id="IPR005846">
    <property type="entry name" value="A-D-PHexomutase_a/b/a-III"/>
</dbReference>
<dbReference type="InterPro" id="IPR016055">
    <property type="entry name" value="A-D-PHexomutase_a/b/a-I/II/III"/>
</dbReference>
<dbReference type="AlphaFoldDB" id="A0A7C0YCY4"/>
<gene>
    <name evidence="12" type="ORF">ENF32_02375</name>
</gene>
<evidence type="ECO:0000256" key="5">
    <source>
        <dbReference type="ARBA" id="ARBA00022842"/>
    </source>
</evidence>
<protein>
    <submittedName>
        <fullName evidence="12">Phosphoglucomutase/phosphomannomutase family protein</fullName>
    </submittedName>
</protein>
<evidence type="ECO:0000259" key="10">
    <source>
        <dbReference type="Pfam" id="PF02879"/>
    </source>
</evidence>
<accession>A0A7C0YCY4</accession>
<dbReference type="SUPFAM" id="SSF55957">
    <property type="entry name" value="Phosphoglucomutase, C-terminal domain"/>
    <property type="match status" value="1"/>
</dbReference>
<keyword evidence="5 7" id="KW-0460">Magnesium</keyword>
<dbReference type="InterPro" id="IPR005843">
    <property type="entry name" value="A-D-PHexomutase_C"/>
</dbReference>
<evidence type="ECO:0000256" key="1">
    <source>
        <dbReference type="ARBA" id="ARBA00001946"/>
    </source>
</evidence>
<dbReference type="GO" id="GO:0008973">
    <property type="term" value="F:phosphopentomutase activity"/>
    <property type="evidence" value="ECO:0007669"/>
    <property type="project" value="TreeGrafter"/>
</dbReference>
<evidence type="ECO:0000256" key="4">
    <source>
        <dbReference type="ARBA" id="ARBA00022723"/>
    </source>
</evidence>
<dbReference type="InterPro" id="IPR036900">
    <property type="entry name" value="A-D-PHexomutase_C_sf"/>
</dbReference>
<proteinExistence type="inferred from homology"/>
<evidence type="ECO:0000259" key="9">
    <source>
        <dbReference type="Pfam" id="PF02878"/>
    </source>
</evidence>
<dbReference type="Pfam" id="PF02880">
    <property type="entry name" value="PGM_PMM_III"/>
    <property type="match status" value="1"/>
</dbReference>
<name>A0A7C0YCY4_9BACT</name>
<sequence>MNMIKFGTSGWRAVIADEFTFANVRLVALAIAQYLKKEGLANREVVVGYDTRFMSNLFAQQAGAVLTREGIPVLYSKRDVPTPVISFTVIDQKAGGAINITASHNPPQYNGLKFSPASGAPAPPQVTQAIEANIRKLQKEGVVLEPVEPQRDLFAEKDLAPAYIQDLESKVDFSALAASPQKVAYNALWGTGRGYVDRILQDAGWRVDVMHKEVNPLFGGRRPEPSEEEMPDFLEMVKEGDYTLGLATDGDGDRFGIADKGGKFITANHILALVFRYLVEERRLEGGVVRSVATTHLLDRLAQHYGRPIYETSVGFKFIGEYILEGKVVMGGEESAGLSIKGHVPEKDGIIACLLVAEMVAQKGATVGELLEDLFHLVGPLHSRRVNIPLTPELKKELPQKLAAHPSQVAGLKVTDVITIDGTKLVLEDGSWLLFRPSGTEPLARLYLEAESQKRLDILEEAGKKLLGI</sequence>
<feature type="domain" description="Alpha-D-phosphohexomutase alpha/beta/alpha" evidence="11">
    <location>
        <begin position="267"/>
        <end position="376"/>
    </location>
</feature>
<dbReference type="GO" id="GO:0006166">
    <property type="term" value="P:purine ribonucleoside salvage"/>
    <property type="evidence" value="ECO:0007669"/>
    <property type="project" value="TreeGrafter"/>
</dbReference>
<feature type="domain" description="Alpha-D-phosphohexomutase alpha/beta/alpha" evidence="9">
    <location>
        <begin position="4"/>
        <end position="139"/>
    </location>
</feature>